<gene>
    <name evidence="2" type="ORF">BO71DRAFT_99748</name>
</gene>
<organism evidence="2 3">
    <name type="scientific">Aspergillus ellipticus CBS 707.79</name>
    <dbReference type="NCBI Taxonomy" id="1448320"/>
    <lineage>
        <taxon>Eukaryota</taxon>
        <taxon>Fungi</taxon>
        <taxon>Dikarya</taxon>
        <taxon>Ascomycota</taxon>
        <taxon>Pezizomycotina</taxon>
        <taxon>Eurotiomycetes</taxon>
        <taxon>Eurotiomycetidae</taxon>
        <taxon>Eurotiales</taxon>
        <taxon>Aspergillaceae</taxon>
        <taxon>Aspergillus</taxon>
        <taxon>Aspergillus subgen. Circumdati</taxon>
    </lineage>
</organism>
<dbReference type="EMBL" id="KZ826012">
    <property type="protein sequence ID" value="PYH89768.1"/>
    <property type="molecule type" value="Genomic_DNA"/>
</dbReference>
<dbReference type="VEuPathDB" id="FungiDB:BO71DRAFT_99748"/>
<feature type="compositionally biased region" description="Basic and acidic residues" evidence="1">
    <location>
        <begin position="15"/>
        <end position="33"/>
    </location>
</feature>
<evidence type="ECO:0000256" key="1">
    <source>
        <dbReference type="SAM" id="MobiDB-lite"/>
    </source>
</evidence>
<feature type="region of interest" description="Disordered" evidence="1">
    <location>
        <begin position="1"/>
        <end position="87"/>
    </location>
</feature>
<reference evidence="2 3" key="1">
    <citation type="submission" date="2018-02" db="EMBL/GenBank/DDBJ databases">
        <title>The genomes of Aspergillus section Nigri reveals drivers in fungal speciation.</title>
        <authorList>
            <consortium name="DOE Joint Genome Institute"/>
            <person name="Vesth T.C."/>
            <person name="Nybo J."/>
            <person name="Theobald S."/>
            <person name="Brandl J."/>
            <person name="Frisvad J.C."/>
            <person name="Nielsen K.F."/>
            <person name="Lyhne E.K."/>
            <person name="Kogle M.E."/>
            <person name="Kuo A."/>
            <person name="Riley R."/>
            <person name="Clum A."/>
            <person name="Nolan M."/>
            <person name="Lipzen A."/>
            <person name="Salamov A."/>
            <person name="Henrissat B."/>
            <person name="Wiebenga A."/>
            <person name="De vries R.P."/>
            <person name="Grigoriev I.V."/>
            <person name="Mortensen U.H."/>
            <person name="Andersen M.R."/>
            <person name="Baker S.E."/>
        </authorList>
    </citation>
    <scope>NUCLEOTIDE SEQUENCE [LARGE SCALE GENOMIC DNA]</scope>
    <source>
        <strain evidence="2 3">CBS 707.79</strain>
    </source>
</reference>
<dbReference type="Proteomes" id="UP000247810">
    <property type="component" value="Unassembled WGS sequence"/>
</dbReference>
<keyword evidence="3" id="KW-1185">Reference proteome</keyword>
<proteinExistence type="predicted"/>
<dbReference type="OrthoDB" id="4476768at2759"/>
<evidence type="ECO:0000313" key="3">
    <source>
        <dbReference type="Proteomes" id="UP000247810"/>
    </source>
</evidence>
<feature type="compositionally biased region" description="Polar residues" evidence="1">
    <location>
        <begin position="1"/>
        <end position="10"/>
    </location>
</feature>
<dbReference type="AlphaFoldDB" id="A0A319DNX7"/>
<accession>A0A319DNX7</accession>
<protein>
    <submittedName>
        <fullName evidence="2">Uncharacterized protein</fullName>
    </submittedName>
</protein>
<evidence type="ECO:0000313" key="2">
    <source>
        <dbReference type="EMBL" id="PYH89768.1"/>
    </source>
</evidence>
<sequence length="87" mass="9610">MQSSRSSNPVSRMAETAKEKMGMGDSSTKKDPTENWSPEEMFETTLDKDGNPVPDPVSFVDGDRMRKGTKGGQDEGDMFRAANDDFD</sequence>
<name>A0A319DNX7_9EURO</name>